<feature type="region of interest" description="Disordered" evidence="5">
    <location>
        <begin position="208"/>
        <end position="245"/>
    </location>
</feature>
<evidence type="ECO:0000256" key="5">
    <source>
        <dbReference type="SAM" id="MobiDB-lite"/>
    </source>
</evidence>
<feature type="region of interest" description="Disordered" evidence="5">
    <location>
        <begin position="94"/>
        <end position="117"/>
    </location>
</feature>
<dbReference type="InterPro" id="IPR008380">
    <property type="entry name" value="HAD-SF_hydro_IG_5-nucl"/>
</dbReference>
<dbReference type="OrthoDB" id="10252832at2759"/>
<reference evidence="6" key="1">
    <citation type="submission" date="2020-05" db="UniProtKB">
        <authorList>
            <consortium name="EnsemblMetazoa"/>
        </authorList>
    </citation>
    <scope>IDENTIFICATION</scope>
    <source>
        <strain evidence="6">USDA</strain>
    </source>
</reference>
<dbReference type="FunFam" id="3.40.50.1000:FF:000021">
    <property type="entry name" value="NT5C2 isoform 1"/>
    <property type="match status" value="1"/>
</dbReference>
<feature type="compositionally biased region" description="Low complexity" evidence="5">
    <location>
        <begin position="94"/>
        <end position="107"/>
    </location>
</feature>
<evidence type="ECO:0000313" key="7">
    <source>
        <dbReference type="Proteomes" id="UP000095300"/>
    </source>
</evidence>
<evidence type="ECO:0000256" key="1">
    <source>
        <dbReference type="ARBA" id="ARBA00009589"/>
    </source>
</evidence>
<evidence type="ECO:0008006" key="8">
    <source>
        <dbReference type="Google" id="ProtNLM"/>
    </source>
</evidence>
<keyword evidence="2" id="KW-0479">Metal-binding</keyword>
<dbReference type="Proteomes" id="UP000095300">
    <property type="component" value="Unassembled WGS sequence"/>
</dbReference>
<dbReference type="GO" id="GO:0008253">
    <property type="term" value="F:5'-nucleotidase activity"/>
    <property type="evidence" value="ECO:0007669"/>
    <property type="project" value="TreeGrafter"/>
</dbReference>
<dbReference type="GO" id="GO:0046037">
    <property type="term" value="P:GMP metabolic process"/>
    <property type="evidence" value="ECO:0007669"/>
    <property type="project" value="UniProtKB-ARBA"/>
</dbReference>
<proteinExistence type="inferred from homology"/>
<evidence type="ECO:0000256" key="4">
    <source>
        <dbReference type="ARBA" id="ARBA00022842"/>
    </source>
</evidence>
<dbReference type="VEuPathDB" id="VectorBase:SCAU007017"/>
<dbReference type="STRING" id="35570.A0A1I8PDC8"/>
<gene>
    <name evidence="6" type="primary">106081738</name>
</gene>
<accession>A0A1I8PDC8</accession>
<dbReference type="Pfam" id="PF05761">
    <property type="entry name" value="5_nucleotid"/>
    <property type="match status" value="1"/>
</dbReference>
<sequence length="855" mass="97044">MDLSQDMRRNSFSSQQNIANDVIADIYVAADVADEFVSFTTDMSLTRRNINGASDSLTPSPRTASKGGGINKREPHHSSKRSYSVDAIKFQYPQTQHQQQHLQRESQPATKDHGPEAQDCVASNATITTTTFTSTAASTAATTFVKPRQRSQSAQFLSGHLCAMDKSSTMDQIPCEHHEEEDVMREDYEDSTFIDSMIAEYNFPMEDCNNNNDNNTSHHFSEDEEDNTNYHDLLEDNEGGGDHDYGDVLATSPPHTDCQQDTTGDITQASSFDDDCYVFDNACAIRNEIFVNRSLHLENIKFYGFDMDYTLAEYKSPQYEQLGFDLVKERLVSMGYPKEIMQFEYDPSFPIRGLWFDTLYGNLLKVDAYGNILVCVHGFEFLKHSQVYELYPNKFLKLDESRVYVLNTLFNLPETYLLACLVDFFTNSSEYTEDRTGVKAGELFMSFNSIFQDVRRAVDWVHIQGDLKKRTVENLDYYVKKDPRLPMVLARIRESGAKVFLLTNSDYNFSNKIMTHIFDFPHGAKPEEPHRDWKTYFDVIVVDARKPLFFGEGTILRQVDTETGALKIGTHMGPLQPGQVYSGGSCEVFTNFINAKGKDVLYIGDHIFGDILKSKKIRGWRTFLVVPELVQELHVWTDKCQFFAELQQLDCQLGDMYKNLDSSNKEKPDISKLRASIRDVTHKMDMAYGMMGSLFRSGSRQTFFSSQVVRYADLYAATFLNFIYYPFSYMFRAPAMLLPHESTVAHEQRYQIEAPMIQRARSVKADSIASTSGTTDNGGASELAAVAKAVHKETEPAEETTVTVPHTRPSTPRTVTHTHDEDYSEEESDPNNKSDGENNQDSPSAGKKEARKTPK</sequence>
<dbReference type="KEGG" id="scac:106081738"/>
<dbReference type="NCBIfam" id="TIGR02244">
    <property type="entry name" value="HAD-IG-Ncltidse"/>
    <property type="match status" value="1"/>
</dbReference>
<dbReference type="InterPro" id="IPR023214">
    <property type="entry name" value="HAD_sf"/>
</dbReference>
<evidence type="ECO:0000256" key="3">
    <source>
        <dbReference type="ARBA" id="ARBA00022801"/>
    </source>
</evidence>
<feature type="region of interest" description="Disordered" evidence="5">
    <location>
        <begin position="789"/>
        <end position="855"/>
    </location>
</feature>
<feature type="compositionally biased region" description="Basic and acidic residues" evidence="5">
    <location>
        <begin position="228"/>
        <end position="245"/>
    </location>
</feature>
<protein>
    <recommendedName>
        <fullName evidence="8">Cytosolic purine 5'-nucleotidase</fullName>
    </recommendedName>
</protein>
<dbReference type="GO" id="GO:0046872">
    <property type="term" value="F:metal ion binding"/>
    <property type="evidence" value="ECO:0007669"/>
    <property type="project" value="UniProtKB-KW"/>
</dbReference>
<comment type="similarity">
    <text evidence="1">Belongs to the 5'(3')-deoxyribonucleotidase family.</text>
</comment>
<name>A0A1I8PDC8_STOCA</name>
<evidence type="ECO:0000313" key="6">
    <source>
        <dbReference type="EnsemblMetazoa" id="SCAU007017-PD"/>
    </source>
</evidence>
<dbReference type="PANTHER" id="PTHR12103">
    <property type="entry name" value="5'-NUCLEOTIDASE DOMAIN-CONTAINING"/>
    <property type="match status" value="1"/>
</dbReference>
<dbReference type="EnsemblMetazoa" id="SCAU007017-RD">
    <property type="protein sequence ID" value="SCAU007017-PD"/>
    <property type="gene ID" value="SCAU007017"/>
</dbReference>
<dbReference type="InterPro" id="IPR036412">
    <property type="entry name" value="HAD-like_sf"/>
</dbReference>
<dbReference type="Gene3D" id="3.40.50.1000">
    <property type="entry name" value="HAD superfamily/HAD-like"/>
    <property type="match status" value="2"/>
</dbReference>
<dbReference type="AlphaFoldDB" id="A0A1I8PDC8"/>
<dbReference type="SUPFAM" id="SSF56784">
    <property type="entry name" value="HAD-like"/>
    <property type="match status" value="1"/>
</dbReference>
<organism evidence="6 7">
    <name type="scientific">Stomoxys calcitrans</name>
    <name type="common">Stable fly</name>
    <name type="synonym">Conops calcitrans</name>
    <dbReference type="NCBI Taxonomy" id="35570"/>
    <lineage>
        <taxon>Eukaryota</taxon>
        <taxon>Metazoa</taxon>
        <taxon>Ecdysozoa</taxon>
        <taxon>Arthropoda</taxon>
        <taxon>Hexapoda</taxon>
        <taxon>Insecta</taxon>
        <taxon>Pterygota</taxon>
        <taxon>Neoptera</taxon>
        <taxon>Endopterygota</taxon>
        <taxon>Diptera</taxon>
        <taxon>Brachycera</taxon>
        <taxon>Muscomorpha</taxon>
        <taxon>Muscoidea</taxon>
        <taxon>Muscidae</taxon>
        <taxon>Stomoxys</taxon>
    </lineage>
</organism>
<feature type="region of interest" description="Disordered" evidence="5">
    <location>
        <begin position="50"/>
        <end position="82"/>
    </location>
</feature>
<dbReference type="CDD" id="cd07522">
    <property type="entry name" value="HAD_cN-II"/>
    <property type="match status" value="1"/>
</dbReference>
<keyword evidence="4" id="KW-0460">Magnesium</keyword>
<keyword evidence="3" id="KW-0378">Hydrolase</keyword>
<evidence type="ECO:0000256" key="2">
    <source>
        <dbReference type="ARBA" id="ARBA00022723"/>
    </source>
</evidence>
<feature type="compositionally biased region" description="Basic and acidic residues" evidence="5">
    <location>
        <begin position="846"/>
        <end position="855"/>
    </location>
</feature>
<keyword evidence="7" id="KW-1185">Reference proteome</keyword>
<dbReference type="PANTHER" id="PTHR12103:SF15">
    <property type="entry name" value="CYTOSOLIC PURINE 5'-NUCLEOTIDASE"/>
    <property type="match status" value="1"/>
</dbReference>
<feature type="compositionally biased region" description="Polar residues" evidence="5">
    <location>
        <begin position="50"/>
        <end position="63"/>
    </location>
</feature>